<dbReference type="InterPro" id="IPR049730">
    <property type="entry name" value="SNF2/RAD54-like_C"/>
</dbReference>
<feature type="region of interest" description="Disordered" evidence="5">
    <location>
        <begin position="709"/>
        <end position="729"/>
    </location>
</feature>
<dbReference type="Pfam" id="PF07443">
    <property type="entry name" value="HARP"/>
    <property type="match status" value="1"/>
</dbReference>
<dbReference type="InterPro" id="IPR038718">
    <property type="entry name" value="SNF2-like_sf"/>
</dbReference>
<feature type="region of interest" description="Disordered" evidence="5">
    <location>
        <begin position="30"/>
        <end position="85"/>
    </location>
</feature>
<dbReference type="FunFam" id="3.40.50.300:FF:003021">
    <property type="entry name" value="Uncharacterized protein (Fragment)"/>
    <property type="match status" value="1"/>
</dbReference>
<dbReference type="PROSITE" id="PS51192">
    <property type="entry name" value="HELICASE_ATP_BIND_1"/>
    <property type="match status" value="1"/>
</dbReference>
<proteinExistence type="inferred from homology"/>
<dbReference type="AlphaFoldDB" id="A0A1B6KTZ9"/>
<dbReference type="Gene3D" id="3.40.50.300">
    <property type="entry name" value="P-loop containing nucleotide triphosphate hydrolases"/>
    <property type="match status" value="1"/>
</dbReference>
<feature type="domain" description="HARP" evidence="8">
    <location>
        <begin position="162"/>
        <end position="236"/>
    </location>
</feature>
<dbReference type="Pfam" id="PF00176">
    <property type="entry name" value="SNF2-rel_dom"/>
    <property type="match status" value="1"/>
</dbReference>
<dbReference type="PANTHER" id="PTHR45766:SF6">
    <property type="entry name" value="SWI_SNF-RELATED MATRIX-ASSOCIATED ACTIN-DEPENDENT REGULATOR OF CHROMATIN SUBFAMILY A-LIKE PROTEIN 1"/>
    <property type="match status" value="1"/>
</dbReference>
<keyword evidence="3" id="KW-0539">Nucleus</keyword>
<evidence type="ECO:0000256" key="5">
    <source>
        <dbReference type="SAM" id="MobiDB-lite"/>
    </source>
</evidence>
<dbReference type="Gene3D" id="3.40.50.10810">
    <property type="entry name" value="Tandem AAA-ATPase domain"/>
    <property type="match status" value="1"/>
</dbReference>
<sequence>MESNLTPEQRAKIELNRKLALEKRAAKLAKISHSSSPVQCSTVRGSLGGSSTVTSGFQSTSRLNPLPSTSTPTHSSSSIKPSNENITHASNNVYVTNSANSSINQITPVPSSIYKKISNSPNETNSNYPSLDVNYSKSNNFRNSNSAQSSTKVDVNSVYVQSKPNNPISGVCRLISKERFTVDIPFHQQTIDLFRTITGKEYDSKTKLWTFPLSEYFKLRKTVGVLKPYVIVADLPKCVIETFITKARNFQQDITKVDISRVDRNLINTIYPFQMEGIQFGVSRAGRCLIADDMGLGKSIQALGIADYYRSDWPLLVVCPSSMRFQWEEEIRVRLPNSVPTHQIFVMTSGKDFVDGAQVLILSYDLLSKKRDVIKKMGFGVIILDESHSIKSMKTQRGKTALEMTQQCKRAILLSGTPVLSRPAELYTQIRAVDSSAFPYFKEYGMRYCAGVQNRFGWDFSGSSNMEELRILLETRFMIRRLKTNVLTQLPSKIRQVIVLNSKSLGKSNQSMDAFALKLQSTSLKGSERHGTLLSYFSETAKTKSSAVCEYIVDVLQDNRKFLCFAHHAEMLDAVCNTLEQNQAYYIRIDGTVSAENRKLLCDKFQYEDKWKVAVLSIKAANTGLTLTAAQMVIFAELFWNPGDLAQAEDRVHRIGQEDCVVVKYLIAKGTADDYLWPLIQAKLEVLNKAGLSKDSYVTIDRKSVETSDSKSQTQTKIDDFFENPFDEEDDDDLLKVMDEVDGVSKKIKLDC</sequence>
<dbReference type="InterPro" id="IPR014001">
    <property type="entry name" value="Helicase_ATP-bd"/>
</dbReference>
<name>A0A1B6KTZ9_9HEMI</name>
<dbReference type="EMBL" id="GEBQ01025057">
    <property type="protein sequence ID" value="JAT14920.1"/>
    <property type="molecule type" value="Transcribed_RNA"/>
</dbReference>
<comment type="subcellular location">
    <subcellularLocation>
        <location evidence="1">Nucleus</location>
    </subcellularLocation>
</comment>
<evidence type="ECO:0000256" key="3">
    <source>
        <dbReference type="ARBA" id="ARBA00023242"/>
    </source>
</evidence>
<dbReference type="GO" id="GO:0016787">
    <property type="term" value="F:hydrolase activity"/>
    <property type="evidence" value="ECO:0007669"/>
    <property type="project" value="UniProtKB-KW"/>
</dbReference>
<evidence type="ECO:0000256" key="4">
    <source>
        <dbReference type="PROSITE-ProRule" id="PRU00800"/>
    </source>
</evidence>
<keyword evidence="2" id="KW-0378">Hydrolase</keyword>
<organism evidence="9">
    <name type="scientific">Graphocephala atropunctata</name>
    <dbReference type="NCBI Taxonomy" id="36148"/>
    <lineage>
        <taxon>Eukaryota</taxon>
        <taxon>Metazoa</taxon>
        <taxon>Ecdysozoa</taxon>
        <taxon>Arthropoda</taxon>
        <taxon>Hexapoda</taxon>
        <taxon>Insecta</taxon>
        <taxon>Pterygota</taxon>
        <taxon>Neoptera</taxon>
        <taxon>Paraneoptera</taxon>
        <taxon>Hemiptera</taxon>
        <taxon>Auchenorrhyncha</taxon>
        <taxon>Membracoidea</taxon>
        <taxon>Cicadellidae</taxon>
        <taxon>Cicadellinae</taxon>
        <taxon>Cicadellini</taxon>
        <taxon>Graphocephala</taxon>
    </lineage>
</organism>
<dbReference type="GO" id="GO:0006281">
    <property type="term" value="P:DNA repair"/>
    <property type="evidence" value="ECO:0007669"/>
    <property type="project" value="TreeGrafter"/>
</dbReference>
<dbReference type="GO" id="GO:0043596">
    <property type="term" value="C:nuclear replication fork"/>
    <property type="evidence" value="ECO:0007669"/>
    <property type="project" value="TreeGrafter"/>
</dbReference>
<reference evidence="9" key="1">
    <citation type="submission" date="2015-11" db="EMBL/GenBank/DDBJ databases">
        <title>De novo transcriptome assembly of four potential Pierce s Disease insect vectors from Arizona vineyards.</title>
        <authorList>
            <person name="Tassone E.E."/>
        </authorList>
    </citation>
    <scope>NUCLEOTIDE SEQUENCE</scope>
</reference>
<dbReference type="SMART" id="SM00490">
    <property type="entry name" value="HELICc"/>
    <property type="match status" value="1"/>
</dbReference>
<dbReference type="PANTHER" id="PTHR45766">
    <property type="entry name" value="DNA ANNEALING HELICASE AND ENDONUCLEASE ZRANB3 FAMILY MEMBER"/>
    <property type="match status" value="1"/>
</dbReference>
<evidence type="ECO:0000256" key="1">
    <source>
        <dbReference type="ARBA" id="ARBA00004123"/>
    </source>
</evidence>
<dbReference type="CDD" id="cd18010">
    <property type="entry name" value="DEXHc_HARP_SMARCAL1"/>
    <property type="match status" value="1"/>
</dbReference>
<evidence type="ECO:0000256" key="2">
    <source>
        <dbReference type="ARBA" id="ARBA00022801"/>
    </source>
</evidence>
<dbReference type="GO" id="GO:0005524">
    <property type="term" value="F:ATP binding"/>
    <property type="evidence" value="ECO:0007669"/>
    <property type="project" value="InterPro"/>
</dbReference>
<dbReference type="InterPro" id="IPR010003">
    <property type="entry name" value="HARP_dom"/>
</dbReference>
<protein>
    <recommendedName>
        <fullName evidence="10">SWI/SNF-related matrix-associated actin-dependent regulator of chromatin subfamily A-like protein 1</fullName>
    </recommendedName>
</protein>
<dbReference type="PROSITE" id="PS51194">
    <property type="entry name" value="HELICASE_CTER"/>
    <property type="match status" value="1"/>
</dbReference>
<evidence type="ECO:0000259" key="6">
    <source>
        <dbReference type="PROSITE" id="PS51192"/>
    </source>
</evidence>
<dbReference type="Pfam" id="PF00271">
    <property type="entry name" value="Helicase_C"/>
    <property type="match status" value="1"/>
</dbReference>
<dbReference type="InterPro" id="IPR000330">
    <property type="entry name" value="SNF2_N"/>
</dbReference>
<dbReference type="CDD" id="cd18793">
    <property type="entry name" value="SF2_C_SNF"/>
    <property type="match status" value="1"/>
</dbReference>
<feature type="domain" description="Helicase ATP-binding" evidence="6">
    <location>
        <begin position="279"/>
        <end position="436"/>
    </location>
</feature>
<gene>
    <name evidence="9" type="ORF">g.16749</name>
</gene>
<feature type="domain" description="Helicase C-terminal" evidence="7">
    <location>
        <begin position="547"/>
        <end position="704"/>
    </location>
</feature>
<evidence type="ECO:0000313" key="9">
    <source>
        <dbReference type="EMBL" id="JAT14920.1"/>
    </source>
</evidence>
<dbReference type="InterPro" id="IPR027417">
    <property type="entry name" value="P-loop_NTPase"/>
</dbReference>
<comment type="similarity">
    <text evidence="4">Belongs to the SNF2/RAD54 helicase family. SMARCAL1 subfamily.</text>
</comment>
<evidence type="ECO:0000259" key="8">
    <source>
        <dbReference type="PROSITE" id="PS51467"/>
    </source>
</evidence>
<evidence type="ECO:0000259" key="7">
    <source>
        <dbReference type="PROSITE" id="PS51194"/>
    </source>
</evidence>
<dbReference type="InterPro" id="IPR001650">
    <property type="entry name" value="Helicase_C-like"/>
</dbReference>
<evidence type="ECO:0008006" key="10">
    <source>
        <dbReference type="Google" id="ProtNLM"/>
    </source>
</evidence>
<dbReference type="SMART" id="SM00487">
    <property type="entry name" value="DEXDc"/>
    <property type="match status" value="1"/>
</dbReference>
<accession>A0A1B6KTZ9</accession>
<dbReference type="GO" id="GO:0031297">
    <property type="term" value="P:replication fork processing"/>
    <property type="evidence" value="ECO:0007669"/>
    <property type="project" value="TreeGrafter"/>
</dbReference>
<dbReference type="PROSITE" id="PS51467">
    <property type="entry name" value="HARP"/>
    <property type="match status" value="1"/>
</dbReference>
<feature type="compositionally biased region" description="Low complexity" evidence="5">
    <location>
        <begin position="41"/>
        <end position="82"/>
    </location>
</feature>
<dbReference type="SUPFAM" id="SSF52540">
    <property type="entry name" value="P-loop containing nucleoside triphosphate hydrolases"/>
    <property type="match status" value="2"/>
</dbReference>